<evidence type="ECO:0000313" key="3">
    <source>
        <dbReference type="Proteomes" id="UP000026962"/>
    </source>
</evidence>
<dbReference type="EnsemblPlants" id="OPUNC10G02370.1">
    <property type="protein sequence ID" value="OPUNC10G02370.1"/>
    <property type="gene ID" value="OPUNC10G02370"/>
</dbReference>
<feature type="region of interest" description="Disordered" evidence="1">
    <location>
        <begin position="1"/>
        <end position="30"/>
    </location>
</feature>
<name>A0A0E0M5L9_ORYPU</name>
<dbReference type="Gramene" id="OPUNC10G02370.1">
    <property type="protein sequence ID" value="OPUNC10G02370.1"/>
    <property type="gene ID" value="OPUNC10G02370"/>
</dbReference>
<proteinExistence type="predicted"/>
<dbReference type="Proteomes" id="UP000026962">
    <property type="component" value="Chromosome 10"/>
</dbReference>
<organism evidence="2">
    <name type="scientific">Oryza punctata</name>
    <name type="common">Red rice</name>
    <dbReference type="NCBI Taxonomy" id="4537"/>
    <lineage>
        <taxon>Eukaryota</taxon>
        <taxon>Viridiplantae</taxon>
        <taxon>Streptophyta</taxon>
        <taxon>Embryophyta</taxon>
        <taxon>Tracheophyta</taxon>
        <taxon>Spermatophyta</taxon>
        <taxon>Magnoliopsida</taxon>
        <taxon>Liliopsida</taxon>
        <taxon>Poales</taxon>
        <taxon>Poaceae</taxon>
        <taxon>BOP clade</taxon>
        <taxon>Oryzoideae</taxon>
        <taxon>Oryzeae</taxon>
        <taxon>Oryzinae</taxon>
        <taxon>Oryza</taxon>
    </lineage>
</organism>
<dbReference type="AlphaFoldDB" id="A0A0E0M5L9"/>
<evidence type="ECO:0000313" key="2">
    <source>
        <dbReference type="EnsemblPlants" id="OPUNC10G02370.1"/>
    </source>
</evidence>
<evidence type="ECO:0000256" key="1">
    <source>
        <dbReference type="SAM" id="MobiDB-lite"/>
    </source>
</evidence>
<feature type="compositionally biased region" description="Polar residues" evidence="1">
    <location>
        <begin position="1"/>
        <end position="25"/>
    </location>
</feature>
<reference evidence="2" key="1">
    <citation type="submission" date="2015-04" db="UniProtKB">
        <authorList>
            <consortium name="EnsemblPlants"/>
        </authorList>
    </citation>
    <scope>IDENTIFICATION</scope>
</reference>
<dbReference type="HOGENOM" id="CLU_1963152_0_0_1"/>
<keyword evidence="3" id="KW-1185">Reference proteome</keyword>
<sequence length="128" mass="14429">MAAPAQRSSPTFNRQPSGSPNSSAQIDVGALDTTSQQRNIKWNKANRSSCQMQQWEYERWFWSCNVLLDLLPLTKDKGEPLGATDLGDFSLLMGFDEDIDTILDRVPPQCHVLCKYAKLDSESHEEIP</sequence>
<accession>A0A0E0M5L9</accession>
<reference evidence="2" key="2">
    <citation type="submission" date="2018-05" db="EMBL/GenBank/DDBJ databases">
        <title>OpunRS2 (Oryza punctata Reference Sequence Version 2).</title>
        <authorList>
            <person name="Zhang J."/>
            <person name="Kudrna D."/>
            <person name="Lee S."/>
            <person name="Talag J."/>
            <person name="Welchert J."/>
            <person name="Wing R.A."/>
        </authorList>
    </citation>
    <scope>NUCLEOTIDE SEQUENCE [LARGE SCALE GENOMIC DNA]</scope>
</reference>
<protein>
    <submittedName>
        <fullName evidence="2">Uncharacterized protein</fullName>
    </submittedName>
</protein>